<name>A0ABQ5MGR3_9FLAO</name>
<feature type="transmembrane region" description="Helical" evidence="1">
    <location>
        <begin position="24"/>
        <end position="43"/>
    </location>
</feature>
<proteinExistence type="predicted"/>
<comment type="caution">
    <text evidence="2">The sequence shown here is derived from an EMBL/GenBank/DDBJ whole genome shotgun (WGS) entry which is preliminary data.</text>
</comment>
<organism evidence="2 3">
    <name type="scientific">Neptunitalea lumnitzerae</name>
    <dbReference type="NCBI Taxonomy" id="2965509"/>
    <lineage>
        <taxon>Bacteria</taxon>
        <taxon>Pseudomonadati</taxon>
        <taxon>Bacteroidota</taxon>
        <taxon>Flavobacteriia</taxon>
        <taxon>Flavobacteriales</taxon>
        <taxon>Flavobacteriaceae</taxon>
        <taxon>Neptunitalea</taxon>
    </lineage>
</organism>
<keyword evidence="1" id="KW-0812">Transmembrane</keyword>
<dbReference type="EMBL" id="BRVO01000001">
    <property type="protein sequence ID" value="GLB48572.1"/>
    <property type="molecule type" value="Genomic_DNA"/>
</dbReference>
<evidence type="ECO:0000256" key="1">
    <source>
        <dbReference type="SAM" id="Phobius"/>
    </source>
</evidence>
<evidence type="ECO:0008006" key="4">
    <source>
        <dbReference type="Google" id="ProtNLM"/>
    </source>
</evidence>
<feature type="transmembrane region" description="Helical" evidence="1">
    <location>
        <begin position="55"/>
        <end position="77"/>
    </location>
</feature>
<accession>A0ABQ5MGR3</accession>
<gene>
    <name evidence="2" type="ORF">Y10_09400</name>
</gene>
<feature type="transmembrane region" description="Helical" evidence="1">
    <location>
        <begin position="83"/>
        <end position="105"/>
    </location>
</feature>
<protein>
    <recommendedName>
        <fullName evidence="4">YhhN-like protein</fullName>
    </recommendedName>
</protein>
<evidence type="ECO:0000313" key="3">
    <source>
        <dbReference type="Proteomes" id="UP001143543"/>
    </source>
</evidence>
<evidence type="ECO:0000313" key="2">
    <source>
        <dbReference type="EMBL" id="GLB48572.1"/>
    </source>
</evidence>
<reference evidence="2" key="1">
    <citation type="submission" date="2022-07" db="EMBL/GenBank/DDBJ databases">
        <title>Taxonomy of Novel Oxalotrophic and Methylotrophic Bacteria.</title>
        <authorList>
            <person name="Sahin N."/>
            <person name="Tani A."/>
        </authorList>
    </citation>
    <scope>NUCLEOTIDE SEQUENCE</scope>
    <source>
        <strain evidence="2">Y10</strain>
    </source>
</reference>
<keyword evidence="1" id="KW-1133">Transmembrane helix</keyword>
<keyword evidence="1" id="KW-0472">Membrane</keyword>
<keyword evidence="3" id="KW-1185">Reference proteome</keyword>
<dbReference type="Proteomes" id="UP001143543">
    <property type="component" value="Unassembled WGS sequence"/>
</dbReference>
<sequence>MAIPMIATLVSTYFFKSYIALDRVIYNFTLIILAINVLVGYFNGTINMASSVITMMLSIIAFFSIDFILALSFNYLIKENLDLVGYFWLFRLTFLLIYYGTTVYVTTTTKLSQKTT</sequence>